<comment type="caution">
    <text evidence="2">The sequence shown here is derived from an EMBL/GenBank/DDBJ whole genome shotgun (WGS) entry which is preliminary data.</text>
</comment>
<keyword evidence="3" id="KW-1185">Reference proteome</keyword>
<evidence type="ECO:0000313" key="3">
    <source>
        <dbReference type="Proteomes" id="UP001148786"/>
    </source>
</evidence>
<feature type="compositionally biased region" description="Polar residues" evidence="1">
    <location>
        <begin position="191"/>
        <end position="205"/>
    </location>
</feature>
<dbReference type="OrthoDB" id="10610526at2759"/>
<sequence>MLMKLTGAPESYSPQIPLPRGIVKSDTRFYLLHSFGSDIVKAEKLAFSLAWSKDNFTAWADAASSWADLVLQQHIIFATWSCEDGSMEPEDLLNNIQEAQKSISQQISMDTFLAAHHLHCSSSSGNTPPPPSEQAPSPASTSPPEAQEPSHLVSSSPHPPTIVPAHHPPSPVYQDQAIQAGTPKLKRDSPPQEQAISSGCSQNSNPTHPIPHTQPPTPSTPLSLPIPTPPPSKLEKPNVAGPPNHAACSQCGSTWPHSPSRCRRRQRRSSTSSGTPPETVSLSQPYHMAVMAITEVLRGDSIEEQRIGGLGDERRRGLESDWKMKT</sequence>
<feature type="region of interest" description="Disordered" evidence="1">
    <location>
        <begin position="300"/>
        <end position="326"/>
    </location>
</feature>
<accession>A0A9W8TFZ7</accession>
<dbReference type="EMBL" id="JANKHO010000043">
    <property type="protein sequence ID" value="KAJ3516755.1"/>
    <property type="molecule type" value="Genomic_DNA"/>
</dbReference>
<proteinExistence type="predicted"/>
<evidence type="ECO:0000313" key="2">
    <source>
        <dbReference type="EMBL" id="KAJ3516755.1"/>
    </source>
</evidence>
<feature type="compositionally biased region" description="Pro residues" evidence="1">
    <location>
        <begin position="208"/>
        <end position="232"/>
    </location>
</feature>
<feature type="compositionally biased region" description="Polar residues" evidence="1">
    <location>
        <begin position="274"/>
        <end position="284"/>
    </location>
</feature>
<protein>
    <submittedName>
        <fullName evidence="2">Uncharacterized protein</fullName>
    </submittedName>
</protein>
<name>A0A9W8TFZ7_9AGAR</name>
<dbReference type="Proteomes" id="UP001148786">
    <property type="component" value="Unassembled WGS sequence"/>
</dbReference>
<feature type="compositionally biased region" description="Pro residues" evidence="1">
    <location>
        <begin position="157"/>
        <end position="171"/>
    </location>
</feature>
<reference evidence="2" key="1">
    <citation type="submission" date="2022-07" db="EMBL/GenBank/DDBJ databases">
        <title>Genome Sequence of Agrocybe chaxingu.</title>
        <authorList>
            <person name="Buettner E."/>
        </authorList>
    </citation>
    <scope>NUCLEOTIDE SEQUENCE</scope>
    <source>
        <strain evidence="2">MP-N11</strain>
    </source>
</reference>
<organism evidence="2 3">
    <name type="scientific">Agrocybe chaxingu</name>
    <dbReference type="NCBI Taxonomy" id="84603"/>
    <lineage>
        <taxon>Eukaryota</taxon>
        <taxon>Fungi</taxon>
        <taxon>Dikarya</taxon>
        <taxon>Basidiomycota</taxon>
        <taxon>Agaricomycotina</taxon>
        <taxon>Agaricomycetes</taxon>
        <taxon>Agaricomycetidae</taxon>
        <taxon>Agaricales</taxon>
        <taxon>Agaricineae</taxon>
        <taxon>Strophariaceae</taxon>
        <taxon>Agrocybe</taxon>
    </lineage>
</organism>
<dbReference type="AlphaFoldDB" id="A0A9W8TFZ7"/>
<gene>
    <name evidence="2" type="ORF">NLJ89_g935</name>
</gene>
<feature type="region of interest" description="Disordered" evidence="1">
    <location>
        <begin position="119"/>
        <end position="286"/>
    </location>
</feature>
<evidence type="ECO:0000256" key="1">
    <source>
        <dbReference type="SAM" id="MobiDB-lite"/>
    </source>
</evidence>
<feature type="compositionally biased region" description="Low complexity" evidence="1">
    <location>
        <begin position="134"/>
        <end position="156"/>
    </location>
</feature>